<dbReference type="Proteomes" id="UP000094565">
    <property type="component" value="Chromosome 3"/>
</dbReference>
<evidence type="ECO:0000313" key="2">
    <source>
        <dbReference type="Proteomes" id="UP000094565"/>
    </source>
</evidence>
<keyword evidence="2" id="KW-1185">Reference proteome</keyword>
<sequence length="99" mass="11495">MNQEPSATQTRCKDGIRRRISPTLNLCLKFSSYDSGTDSHEGASTLRSSQKPQFRMVDTLKKGHLYEIKRKYERLLESVLMHFFQVLYSVNWLAQPKGN</sequence>
<dbReference type="EMBL" id="CP014586">
    <property type="protein sequence ID" value="ANZ76436.1"/>
    <property type="molecule type" value="Genomic_DNA"/>
</dbReference>
<gene>
    <name evidence="1" type="ORF">ATY40_BA7504334</name>
</gene>
<reference evidence="1 2" key="1">
    <citation type="submission" date="2016-02" db="EMBL/GenBank/DDBJ databases">
        <title>Comparative genomic and transcriptomic foundation for Pichia pastoris.</title>
        <authorList>
            <person name="Love K.R."/>
            <person name="Shah K.A."/>
            <person name="Whittaker C.A."/>
            <person name="Wu J."/>
            <person name="Bartlett M.C."/>
            <person name="Ma D."/>
            <person name="Leeson R.L."/>
            <person name="Priest M."/>
            <person name="Young S.K."/>
            <person name="Love J.C."/>
        </authorList>
    </citation>
    <scope>NUCLEOTIDE SEQUENCE [LARGE SCALE GENOMIC DNA]</scope>
    <source>
        <strain evidence="1 2">ATCC 28485</strain>
    </source>
</reference>
<proteinExistence type="predicted"/>
<name>A0A1B2JEH1_PICPA</name>
<organism evidence="1 2">
    <name type="scientific">Komagataella pastoris</name>
    <name type="common">Yeast</name>
    <name type="synonym">Pichia pastoris</name>
    <dbReference type="NCBI Taxonomy" id="4922"/>
    <lineage>
        <taxon>Eukaryota</taxon>
        <taxon>Fungi</taxon>
        <taxon>Dikarya</taxon>
        <taxon>Ascomycota</taxon>
        <taxon>Saccharomycotina</taxon>
        <taxon>Pichiomycetes</taxon>
        <taxon>Pichiales</taxon>
        <taxon>Pichiaceae</taxon>
        <taxon>Komagataella</taxon>
    </lineage>
</organism>
<protein>
    <submittedName>
        <fullName evidence="1">BA75_04334T0</fullName>
    </submittedName>
</protein>
<dbReference type="AlphaFoldDB" id="A0A1B2JEH1"/>
<evidence type="ECO:0000313" key="1">
    <source>
        <dbReference type="EMBL" id="ANZ76436.1"/>
    </source>
</evidence>
<accession>A0A1B2JEH1</accession>